<name>A0A1Y0YCQ1_ACEPA</name>
<dbReference type="Pfam" id="PF10109">
    <property type="entry name" value="Phage_TAC_7"/>
    <property type="match status" value="2"/>
</dbReference>
<dbReference type="EMBL" id="CP021509">
    <property type="protein sequence ID" value="ARW48745.1"/>
    <property type="molecule type" value="Genomic_DNA"/>
</dbReference>
<proteinExistence type="predicted"/>
<evidence type="ECO:0000256" key="1">
    <source>
        <dbReference type="SAM" id="MobiDB-lite"/>
    </source>
</evidence>
<evidence type="ECO:0000313" key="2">
    <source>
        <dbReference type="EMBL" id="ARW48745.1"/>
    </source>
</evidence>
<evidence type="ECO:0008006" key="3">
    <source>
        <dbReference type="Google" id="ProtNLM"/>
    </source>
</evidence>
<dbReference type="InterPro" id="IPR019289">
    <property type="entry name" value="Phage_tail_E/E"/>
</dbReference>
<accession>A0A1Y0YCQ1</accession>
<reference evidence="2" key="1">
    <citation type="submission" date="2017-05" db="EMBL/GenBank/DDBJ databases">
        <title>Genome sequence of Acetobacter pasteurianus subsp. pasteurianus strain SRCM101342.</title>
        <authorList>
            <person name="Cho S.H."/>
        </authorList>
    </citation>
    <scope>NUCLEOTIDE SEQUENCE [LARGE SCALE GENOMIC DNA]</scope>
    <source>
        <strain evidence="2">SRCM101342</strain>
    </source>
</reference>
<dbReference type="Proteomes" id="UP000196205">
    <property type="component" value="Chromosome"/>
</dbReference>
<feature type="region of interest" description="Disordered" evidence="1">
    <location>
        <begin position="1"/>
        <end position="20"/>
    </location>
</feature>
<organism evidence="2">
    <name type="scientific">Acetobacter pasteurianus subsp. pasteurianus</name>
    <dbReference type="NCBI Taxonomy" id="481145"/>
    <lineage>
        <taxon>Bacteria</taxon>
        <taxon>Pseudomonadati</taxon>
        <taxon>Pseudomonadota</taxon>
        <taxon>Alphaproteobacteria</taxon>
        <taxon>Acetobacterales</taxon>
        <taxon>Acetobacteraceae</taxon>
        <taxon>Acetobacter</taxon>
    </lineage>
</organism>
<dbReference type="OrthoDB" id="7255679at2"/>
<dbReference type="RefSeq" id="WP_087652044.1">
    <property type="nucleotide sequence ID" value="NZ_CP021509.1"/>
</dbReference>
<sequence length="214" mass="24071">MLSDEDVLPAMSDPQEEAVEKRPGVFHLEKPITIKGGETFETLKLHEPAVFHALQATKVIGRKPTLESIYDSQISMVCQISKWPRLAVDQLPSHILDAATDFLGHFEEDARRNPDKEPDLTPELTITFKPGIEAVNKTFNVMDLREPVVSERRAFKSFESRQTFEGLMSGEIDLVERISGWPKAAVLKMPISKFARAADYLTGFFMHGRTTGNN</sequence>
<protein>
    <recommendedName>
        <fullName evidence="3">Phage protein</fullName>
    </recommendedName>
</protein>
<gene>
    <name evidence="2" type="ORF">S1001342_02446</name>
</gene>
<dbReference type="AlphaFoldDB" id="A0A1Y0YCQ1"/>